<dbReference type="GO" id="GO:0005576">
    <property type="term" value="C:extracellular region"/>
    <property type="evidence" value="ECO:0007669"/>
    <property type="project" value="TreeGrafter"/>
</dbReference>
<dbReference type="PANTHER" id="PTHR30582">
    <property type="entry name" value="L,D-TRANSPEPTIDASE"/>
    <property type="match status" value="1"/>
</dbReference>
<dbReference type="PROSITE" id="PS52029">
    <property type="entry name" value="LD_TPASE"/>
    <property type="match status" value="1"/>
</dbReference>
<name>W7CXC3_9LIST</name>
<dbReference type="SUPFAM" id="SSF143985">
    <property type="entry name" value="L,D-transpeptidase pre-catalytic domain-like"/>
    <property type="match status" value="1"/>
</dbReference>
<dbReference type="SUPFAM" id="SSF141523">
    <property type="entry name" value="L,D-transpeptidase catalytic domain-like"/>
    <property type="match status" value="1"/>
</dbReference>
<evidence type="ECO:0000256" key="1">
    <source>
        <dbReference type="ARBA" id="ARBA00004752"/>
    </source>
</evidence>
<dbReference type="InterPro" id="IPR022029">
    <property type="entry name" value="YoaR-like_PG-bd"/>
</dbReference>
<dbReference type="RefSeq" id="WP_035313616.1">
    <property type="nucleotide sequence ID" value="NZ_AODH01000012.1"/>
</dbReference>
<dbReference type="GO" id="GO:0071555">
    <property type="term" value="P:cell wall organization"/>
    <property type="evidence" value="ECO:0007669"/>
    <property type="project" value="UniProtKB-UniRule"/>
</dbReference>
<dbReference type="GO" id="GO:0018104">
    <property type="term" value="P:peptidoglycan-protein cross-linking"/>
    <property type="evidence" value="ECO:0007669"/>
    <property type="project" value="TreeGrafter"/>
</dbReference>
<dbReference type="Pfam" id="PF03734">
    <property type="entry name" value="YkuD"/>
    <property type="match status" value="1"/>
</dbReference>
<evidence type="ECO:0000259" key="7">
    <source>
        <dbReference type="PROSITE" id="PS52029"/>
    </source>
</evidence>
<protein>
    <recommendedName>
        <fullName evidence="7">L,D-TPase catalytic domain-containing protein</fullName>
    </recommendedName>
</protein>
<keyword evidence="3 6" id="KW-0133">Cell shape</keyword>
<dbReference type="InterPro" id="IPR050979">
    <property type="entry name" value="LD-transpeptidase"/>
</dbReference>
<proteinExistence type="predicted"/>
<evidence type="ECO:0000256" key="3">
    <source>
        <dbReference type="ARBA" id="ARBA00022960"/>
    </source>
</evidence>
<dbReference type="Proteomes" id="UP000019243">
    <property type="component" value="Unassembled WGS sequence"/>
</dbReference>
<evidence type="ECO:0000313" key="8">
    <source>
        <dbReference type="EMBL" id="EUJ41355.1"/>
    </source>
</evidence>
<sequence length="453" mass="50525">MSKKTRNLLISFILLLVGIYGIITYTYKDTYLPNTSVNGVPISRLTVKEADKKLTDHFNSKKYHLTENETTRFTLTGKELGYKAQFKQLLTSKQQAQTAFSWPIALIRKQSYQTTSNTFLDEKKLTRTLEQLSLNDGQRTASKNATIAKNETEFSLENEIYGDEIDLQQVIKKIKTTVSKDKTTINLNDTYIKPTLLASNKTLLASLASLNKLKEQTITLAISKNSVRIPQKTIIETLRVTDKGEIATDTRAITNYVATLAAKYDTNETARSFKTTNKGTITTAASGTYGWSLNTSDTEQKLANALLTGENQTIEPLHFGSGYGDNDHTISGTYVEVDTTDQHMWFYKDGKKVTDTAVVTGDSSKKHDTPRGVFSVWNKERNATLVGEDYKQPVSYWLPIDWTGVGLHDAGWRPKFGGTIYKTSGSHGCVNTPPAVMKVIYDNIKVGTPVVVY</sequence>
<keyword evidence="2" id="KW-0808">Transferase</keyword>
<reference evidence="8 9" key="1">
    <citation type="submission" date="2012-12" db="EMBL/GenBank/DDBJ databases">
        <title>Novel taxa of Listeriaceae from agricultural environments in the United States.</title>
        <authorList>
            <person name="den Bakker H.C."/>
            <person name="Allred A."/>
            <person name="Warchocki S."/>
            <person name="Wright E.M."/>
            <person name="Burrell A."/>
            <person name="Nightingale K.K."/>
            <person name="Kephart D."/>
            <person name="Wiedmann M."/>
        </authorList>
    </citation>
    <scope>NUCLEOTIDE SEQUENCE [LARGE SCALE GENOMIC DNA]</scope>
    <source>
        <strain evidence="8 9">FSL F6-1037</strain>
    </source>
</reference>
<dbReference type="UniPathway" id="UPA00219"/>
<evidence type="ECO:0000256" key="5">
    <source>
        <dbReference type="ARBA" id="ARBA00023316"/>
    </source>
</evidence>
<dbReference type="InterPro" id="IPR005490">
    <property type="entry name" value="LD_TPept_cat_dom"/>
</dbReference>
<keyword evidence="4 6" id="KW-0573">Peptidoglycan synthesis</keyword>
<dbReference type="Gene3D" id="2.40.440.10">
    <property type="entry name" value="L,D-transpeptidase catalytic domain-like"/>
    <property type="match status" value="1"/>
</dbReference>
<accession>W7CXC3</accession>
<dbReference type="Pfam" id="PF12229">
    <property type="entry name" value="PG_binding_4"/>
    <property type="match status" value="1"/>
</dbReference>
<evidence type="ECO:0000256" key="4">
    <source>
        <dbReference type="ARBA" id="ARBA00022984"/>
    </source>
</evidence>
<keyword evidence="5 6" id="KW-0961">Cell wall biogenesis/degradation</keyword>
<evidence type="ECO:0000256" key="2">
    <source>
        <dbReference type="ARBA" id="ARBA00022679"/>
    </source>
</evidence>
<dbReference type="STRING" id="1265861.BCAMP_03565"/>
<comment type="caution">
    <text evidence="8">The sequence shown here is derived from an EMBL/GenBank/DDBJ whole genome shotgun (WGS) entry which is preliminary data.</text>
</comment>
<dbReference type="Gene3D" id="3.10.20.800">
    <property type="match status" value="1"/>
</dbReference>
<dbReference type="OrthoDB" id="3176960at2"/>
<evidence type="ECO:0000256" key="6">
    <source>
        <dbReference type="PROSITE-ProRule" id="PRU01373"/>
    </source>
</evidence>
<gene>
    <name evidence="8" type="ORF">BCAMP_03565</name>
</gene>
<feature type="domain" description="L,D-TPase catalytic" evidence="7">
    <location>
        <begin position="333"/>
        <end position="453"/>
    </location>
</feature>
<dbReference type="PATRIC" id="fig|1265861.3.peg.694"/>
<feature type="active site" description="Nucleophile" evidence="6">
    <location>
        <position position="429"/>
    </location>
</feature>
<dbReference type="GO" id="GO:0016740">
    <property type="term" value="F:transferase activity"/>
    <property type="evidence" value="ECO:0007669"/>
    <property type="project" value="UniProtKB-KW"/>
</dbReference>
<dbReference type="EMBL" id="AODH01000012">
    <property type="protein sequence ID" value="EUJ41355.1"/>
    <property type="molecule type" value="Genomic_DNA"/>
</dbReference>
<organism evidence="8 9">
    <name type="scientific">Brochothrix campestris FSL F6-1037</name>
    <dbReference type="NCBI Taxonomy" id="1265861"/>
    <lineage>
        <taxon>Bacteria</taxon>
        <taxon>Bacillati</taxon>
        <taxon>Bacillota</taxon>
        <taxon>Bacilli</taxon>
        <taxon>Bacillales</taxon>
        <taxon>Listeriaceae</taxon>
        <taxon>Brochothrix</taxon>
    </lineage>
</organism>
<dbReference type="GO" id="GO:0071972">
    <property type="term" value="F:peptidoglycan L,D-transpeptidase activity"/>
    <property type="evidence" value="ECO:0007669"/>
    <property type="project" value="TreeGrafter"/>
</dbReference>
<dbReference type="PANTHER" id="PTHR30582:SF33">
    <property type="entry name" value="EXPORTED PROTEIN"/>
    <property type="match status" value="1"/>
</dbReference>
<dbReference type="InterPro" id="IPR038063">
    <property type="entry name" value="Transpep_catalytic_dom"/>
</dbReference>
<keyword evidence="9" id="KW-1185">Reference proteome</keyword>
<dbReference type="InterPro" id="IPR038054">
    <property type="entry name" value="LD_TPept-like_central_sf"/>
</dbReference>
<feature type="active site" description="Proton donor/acceptor" evidence="6">
    <location>
        <position position="408"/>
    </location>
</feature>
<dbReference type="AlphaFoldDB" id="W7CXC3"/>
<dbReference type="GO" id="GO:0008360">
    <property type="term" value="P:regulation of cell shape"/>
    <property type="evidence" value="ECO:0007669"/>
    <property type="project" value="UniProtKB-UniRule"/>
</dbReference>
<evidence type="ECO:0000313" key="9">
    <source>
        <dbReference type="Proteomes" id="UP000019243"/>
    </source>
</evidence>
<comment type="pathway">
    <text evidence="1 6">Cell wall biogenesis; peptidoglycan biosynthesis.</text>
</comment>
<dbReference type="CDD" id="cd16913">
    <property type="entry name" value="YkuD_like"/>
    <property type="match status" value="1"/>
</dbReference>